<dbReference type="Pfam" id="PF00735">
    <property type="entry name" value="Septin"/>
    <property type="match status" value="1"/>
</dbReference>
<dbReference type="KEGG" id="tmn:UCRPA7_6393"/>
<reference evidence="5" key="1">
    <citation type="journal article" date="2013" name="Genome Announc.">
        <title>Draft genome sequence of the ascomycete Phaeoacremonium aleophilum strain UCR-PA7, a causal agent of the esca disease complex in grapevines.</title>
        <authorList>
            <person name="Blanco-Ulate B."/>
            <person name="Rolshausen P."/>
            <person name="Cantu D."/>
        </authorList>
    </citation>
    <scope>NUCLEOTIDE SEQUENCE [LARGE SCALE GENOMIC DNA]</scope>
    <source>
        <strain evidence="5">UCR-PA7</strain>
    </source>
</reference>
<feature type="domain" description="Septin-type G" evidence="3">
    <location>
        <begin position="207"/>
        <end position="381"/>
    </location>
</feature>
<feature type="region of interest" description="Disordered" evidence="2">
    <location>
        <begin position="137"/>
        <end position="158"/>
    </location>
</feature>
<feature type="compositionally biased region" description="Basic and acidic residues" evidence="2">
    <location>
        <begin position="1"/>
        <end position="11"/>
    </location>
</feature>
<dbReference type="eggNOG" id="KOG2655">
    <property type="taxonomic scope" value="Eukaryota"/>
</dbReference>
<dbReference type="PROSITE" id="PS51719">
    <property type="entry name" value="G_SEPTIN"/>
    <property type="match status" value="1"/>
</dbReference>
<dbReference type="OrthoDB" id="4150765at2759"/>
<sequence length="528" mass="58063">MRPLPGEDVHPGRPTPRVSDNDLPTAFQHPSGPQMSYFVGDESAIDAAMEQSSCHSHRAREARKHHVTDSTDSGGGLSGLGRARDTSAAPSGKSHIETDMSSIGSVSPRYQHAGASTIASQAATSLPMTPVMLGASGPASAFSESSSRRNSLSGSLSEELGSQALSINEDLEPEPSASMMDSGSAPQLIMPSIKMPSRRPFTEEGKRLGRLKVLIAGDSGIGKTSLVKAIVQSCEHIVHVDPIAPQQMSLVPRSNSRKSRSRSSRPENITAQITEIYASTKPYPEWWSDLDDFRVLARRKSLGDTVLDRNICFVDTPGYGHASSCMEAISPVVQYVESHFERVYSNASSDAEMLNMLGGDGGSQVDVVFYIIRNTDHTLREERLAQVRLANWASELQRSLANERSRYEQLARSERAIWLTEKLNECVQDGTLVAVGKRSPSNSPMREKIRRKLAGDRMHSSTTMRHQDPLGLLEVAAELKSKGWVALELLGSLSVLGGLAFWMAKHYFHFQAYDYVVGEWYRWWYGDR</sequence>
<proteinExistence type="inferred from homology"/>
<dbReference type="PANTHER" id="PTHR18884">
    <property type="entry name" value="SEPTIN"/>
    <property type="match status" value="1"/>
</dbReference>
<evidence type="ECO:0000313" key="5">
    <source>
        <dbReference type="Proteomes" id="UP000014074"/>
    </source>
</evidence>
<dbReference type="SUPFAM" id="SSF52540">
    <property type="entry name" value="P-loop containing nucleoside triphosphate hydrolases"/>
    <property type="match status" value="2"/>
</dbReference>
<keyword evidence="5" id="KW-1185">Reference proteome</keyword>
<dbReference type="RefSeq" id="XP_007917122.1">
    <property type="nucleotide sequence ID" value="XM_007918931.1"/>
</dbReference>
<dbReference type="GO" id="GO:0005525">
    <property type="term" value="F:GTP binding"/>
    <property type="evidence" value="ECO:0007669"/>
    <property type="project" value="UniProtKB-KW"/>
</dbReference>
<dbReference type="Proteomes" id="UP000014074">
    <property type="component" value="Unassembled WGS sequence"/>
</dbReference>
<evidence type="ECO:0000256" key="1">
    <source>
        <dbReference type="RuleBase" id="RU004560"/>
    </source>
</evidence>
<keyword evidence="1" id="KW-0342">GTP-binding</keyword>
<dbReference type="HOGENOM" id="CLU_018628_0_0_1"/>
<evidence type="ECO:0000256" key="2">
    <source>
        <dbReference type="SAM" id="MobiDB-lite"/>
    </source>
</evidence>
<dbReference type="EMBL" id="KB933236">
    <property type="protein sequence ID" value="EON98123.1"/>
    <property type="molecule type" value="Genomic_DNA"/>
</dbReference>
<feature type="region of interest" description="Disordered" evidence="2">
    <location>
        <begin position="173"/>
        <end position="198"/>
    </location>
</feature>
<dbReference type="AlphaFoldDB" id="R8BFP7"/>
<accession>R8BFP7</accession>
<evidence type="ECO:0000313" key="4">
    <source>
        <dbReference type="EMBL" id="EON98123.1"/>
    </source>
</evidence>
<dbReference type="InterPro" id="IPR027417">
    <property type="entry name" value="P-loop_NTPase"/>
</dbReference>
<comment type="similarity">
    <text evidence="1">Belongs to the TRAFAC class TrmE-Era-EngA-EngB-Septin-like GTPase superfamily. Septin GTPase family.</text>
</comment>
<feature type="compositionally biased region" description="Basic residues" evidence="2">
    <location>
        <begin position="55"/>
        <end position="66"/>
    </location>
</feature>
<dbReference type="GeneID" id="19327044"/>
<name>R8BFP7_PHAM7</name>
<feature type="region of interest" description="Disordered" evidence="2">
    <location>
        <begin position="248"/>
        <end position="268"/>
    </location>
</feature>
<dbReference type="InterPro" id="IPR030379">
    <property type="entry name" value="G_SEPTIN_dom"/>
</dbReference>
<feature type="region of interest" description="Disordered" evidence="2">
    <location>
        <begin position="1"/>
        <end position="100"/>
    </location>
</feature>
<organism evidence="4 5">
    <name type="scientific">Phaeoacremonium minimum (strain UCR-PA7)</name>
    <name type="common">Esca disease fungus</name>
    <name type="synonym">Togninia minima</name>
    <dbReference type="NCBI Taxonomy" id="1286976"/>
    <lineage>
        <taxon>Eukaryota</taxon>
        <taxon>Fungi</taxon>
        <taxon>Dikarya</taxon>
        <taxon>Ascomycota</taxon>
        <taxon>Pezizomycotina</taxon>
        <taxon>Sordariomycetes</taxon>
        <taxon>Sordariomycetidae</taxon>
        <taxon>Togniniales</taxon>
        <taxon>Togniniaceae</taxon>
        <taxon>Phaeoacremonium</taxon>
    </lineage>
</organism>
<gene>
    <name evidence="4" type="ORF">UCRPA7_6393</name>
</gene>
<evidence type="ECO:0000259" key="3">
    <source>
        <dbReference type="PROSITE" id="PS51719"/>
    </source>
</evidence>
<protein>
    <submittedName>
        <fullName evidence="4">Putative gtp binding protein</fullName>
    </submittedName>
</protein>
<keyword evidence="1" id="KW-0547">Nucleotide-binding</keyword>
<dbReference type="Gene3D" id="3.40.50.300">
    <property type="entry name" value="P-loop containing nucleotide triphosphate hydrolases"/>
    <property type="match status" value="1"/>
</dbReference>